<dbReference type="EMBL" id="FPJG01000006">
    <property type="protein sequence ID" value="SFW79811.1"/>
    <property type="molecule type" value="Genomic_DNA"/>
</dbReference>
<name>A0A1K1S631_9PSEU</name>
<keyword evidence="1" id="KW-0805">Transcription regulation</keyword>
<accession>A0A1K1S631</accession>
<dbReference type="Gene3D" id="3.30.450.40">
    <property type="match status" value="1"/>
</dbReference>
<evidence type="ECO:0000256" key="1">
    <source>
        <dbReference type="ARBA" id="ARBA00023015"/>
    </source>
</evidence>
<dbReference type="CDD" id="cd06170">
    <property type="entry name" value="LuxR_C_like"/>
    <property type="match status" value="1"/>
</dbReference>
<dbReference type="InterPro" id="IPR029016">
    <property type="entry name" value="GAF-like_dom_sf"/>
</dbReference>
<dbReference type="InterPro" id="IPR036388">
    <property type="entry name" value="WH-like_DNA-bd_sf"/>
</dbReference>
<dbReference type="PRINTS" id="PR00038">
    <property type="entry name" value="HTHLUXR"/>
</dbReference>
<dbReference type="AlphaFoldDB" id="A0A1K1S631"/>
<evidence type="ECO:0000256" key="2">
    <source>
        <dbReference type="ARBA" id="ARBA00023125"/>
    </source>
</evidence>
<dbReference type="InterPro" id="IPR003018">
    <property type="entry name" value="GAF"/>
</dbReference>
<dbReference type="InterPro" id="IPR016032">
    <property type="entry name" value="Sig_transdc_resp-reg_C-effctor"/>
</dbReference>
<sequence>MTLDRERPGPPGAEGAVLGADLGARLEQLAGEVGAALDREFPAPRQRAGTALRSLAAMWDAVLAETLHAAEERARPARQAELTLLLSRIREAESAVTDFRLADGAGLLHRIRAALAEVRDAAGVEDLLTRVPEACLSLGFDRALVSQVEDSVWKLHTMAIIRDPRMAEEMVAAGKADPPALDGSLVETDVVDQGKPGLVFDVQNNPRVARKLVRISHCSSYGVAPLTVQGEVVGLLHGDCYHQRRDVDATDRAVLNLFAEGVSQTLGRVTVLDGLSTLAEGIGRLATTARLPAPRPEPPPAAAFGLTRREAEIAELLAAGESNQAIARRLYISEGTVKTHVTHVLRKLGAANRAEAVSRWLRRDR</sequence>
<dbReference type="STRING" id="546364.SAMN04489730_4839"/>
<dbReference type="PANTHER" id="PTHR44688:SF16">
    <property type="entry name" value="DNA-BINDING TRANSCRIPTIONAL ACTIVATOR DEVR_DOSR"/>
    <property type="match status" value="1"/>
</dbReference>
<keyword evidence="3" id="KW-0804">Transcription</keyword>
<dbReference type="Proteomes" id="UP000182740">
    <property type="component" value="Unassembled WGS sequence"/>
</dbReference>
<dbReference type="GO" id="GO:0006355">
    <property type="term" value="P:regulation of DNA-templated transcription"/>
    <property type="evidence" value="ECO:0007669"/>
    <property type="project" value="InterPro"/>
</dbReference>
<dbReference type="Gene3D" id="1.10.10.10">
    <property type="entry name" value="Winged helix-like DNA-binding domain superfamily/Winged helix DNA-binding domain"/>
    <property type="match status" value="1"/>
</dbReference>
<evidence type="ECO:0000313" key="6">
    <source>
        <dbReference type="Proteomes" id="UP000182740"/>
    </source>
</evidence>
<dbReference type="Pfam" id="PF00196">
    <property type="entry name" value="GerE"/>
    <property type="match status" value="1"/>
</dbReference>
<dbReference type="SUPFAM" id="SSF55781">
    <property type="entry name" value="GAF domain-like"/>
    <property type="match status" value="1"/>
</dbReference>
<evidence type="ECO:0000256" key="3">
    <source>
        <dbReference type="ARBA" id="ARBA00023163"/>
    </source>
</evidence>
<evidence type="ECO:0000313" key="5">
    <source>
        <dbReference type="EMBL" id="SFW79811.1"/>
    </source>
</evidence>
<dbReference type="SMART" id="SM00421">
    <property type="entry name" value="HTH_LUXR"/>
    <property type="match status" value="1"/>
</dbReference>
<dbReference type="PROSITE" id="PS00622">
    <property type="entry name" value="HTH_LUXR_1"/>
    <property type="match status" value="1"/>
</dbReference>
<protein>
    <submittedName>
        <fullName evidence="5">GAF domain-containing protein</fullName>
    </submittedName>
</protein>
<gene>
    <name evidence="5" type="ORF">SAMN04489730_4839</name>
</gene>
<dbReference type="OrthoDB" id="161302at2"/>
<evidence type="ECO:0000259" key="4">
    <source>
        <dbReference type="PROSITE" id="PS50043"/>
    </source>
</evidence>
<feature type="domain" description="HTH luxR-type" evidence="4">
    <location>
        <begin position="299"/>
        <end position="364"/>
    </location>
</feature>
<keyword evidence="2" id="KW-0238">DNA-binding</keyword>
<dbReference type="RefSeq" id="WP_072478396.1">
    <property type="nucleotide sequence ID" value="NZ_FPJG01000006.1"/>
</dbReference>
<reference evidence="6" key="1">
    <citation type="submission" date="2016-11" db="EMBL/GenBank/DDBJ databases">
        <authorList>
            <person name="Varghese N."/>
            <person name="Submissions S."/>
        </authorList>
    </citation>
    <scope>NUCLEOTIDE SEQUENCE [LARGE SCALE GENOMIC DNA]</scope>
    <source>
        <strain evidence="6">DSM 44671</strain>
    </source>
</reference>
<dbReference type="PANTHER" id="PTHR44688">
    <property type="entry name" value="DNA-BINDING TRANSCRIPTIONAL ACTIVATOR DEVR_DOSR"/>
    <property type="match status" value="1"/>
</dbReference>
<dbReference type="Pfam" id="PF13185">
    <property type="entry name" value="GAF_2"/>
    <property type="match status" value="1"/>
</dbReference>
<proteinExistence type="predicted"/>
<dbReference type="SUPFAM" id="SSF46894">
    <property type="entry name" value="C-terminal effector domain of the bipartite response regulators"/>
    <property type="match status" value="1"/>
</dbReference>
<dbReference type="InterPro" id="IPR000792">
    <property type="entry name" value="Tscrpt_reg_LuxR_C"/>
</dbReference>
<organism evidence="5 6">
    <name type="scientific">Amycolatopsis australiensis</name>
    <dbReference type="NCBI Taxonomy" id="546364"/>
    <lineage>
        <taxon>Bacteria</taxon>
        <taxon>Bacillati</taxon>
        <taxon>Actinomycetota</taxon>
        <taxon>Actinomycetes</taxon>
        <taxon>Pseudonocardiales</taxon>
        <taxon>Pseudonocardiaceae</taxon>
        <taxon>Amycolatopsis</taxon>
    </lineage>
</organism>
<dbReference type="PROSITE" id="PS50043">
    <property type="entry name" value="HTH_LUXR_2"/>
    <property type="match status" value="1"/>
</dbReference>
<dbReference type="GO" id="GO:0003677">
    <property type="term" value="F:DNA binding"/>
    <property type="evidence" value="ECO:0007669"/>
    <property type="project" value="UniProtKB-KW"/>
</dbReference>
<keyword evidence="6" id="KW-1185">Reference proteome</keyword>